<dbReference type="InterPro" id="IPR036866">
    <property type="entry name" value="RibonucZ/Hydroxyglut_hydro"/>
</dbReference>
<dbReference type="GO" id="GO:0046872">
    <property type="term" value="F:metal ion binding"/>
    <property type="evidence" value="ECO:0007669"/>
    <property type="project" value="UniProtKB-KW"/>
</dbReference>
<dbReference type="InterPro" id="IPR001279">
    <property type="entry name" value="Metallo-B-lactamas"/>
</dbReference>
<dbReference type="SMART" id="SM00849">
    <property type="entry name" value="Lactamase_B"/>
    <property type="match status" value="1"/>
</dbReference>
<evidence type="ECO:0000259" key="6">
    <source>
        <dbReference type="SMART" id="SM00849"/>
    </source>
</evidence>
<evidence type="ECO:0000256" key="2">
    <source>
        <dbReference type="ARBA" id="ARBA00007749"/>
    </source>
</evidence>
<organism evidence="7 8">
    <name type="scientific">Fusarium kuroshium</name>
    <dbReference type="NCBI Taxonomy" id="2010991"/>
    <lineage>
        <taxon>Eukaryota</taxon>
        <taxon>Fungi</taxon>
        <taxon>Dikarya</taxon>
        <taxon>Ascomycota</taxon>
        <taxon>Pezizomycotina</taxon>
        <taxon>Sordariomycetes</taxon>
        <taxon>Hypocreomycetidae</taxon>
        <taxon>Hypocreales</taxon>
        <taxon>Nectriaceae</taxon>
        <taxon>Fusarium</taxon>
        <taxon>Fusarium solani species complex</taxon>
    </lineage>
</organism>
<sequence>MVDVSIEFISTGKVKMREPMSGQPITNKNTTLRLLRSFTGEWTPWMPIGVFLIKHPDGPILIDTGASPQCMEPGYFPTLSYLTTVLSRLELEPEDGVVSQMEKLGVRPTDLQAVVLTHLHHDHAGGLKEIVEAAPDVPVYISTAHWEAFGKHPTYAAVQGCASNHWPKEFNLKLLKFEGGPIGPWSQSDPITADGAVIAVETPGHVPGHLSVIVKGSSSDTDEAEKYFITGDATYSLELLERGEPDGINQDPMAAFKSLQLIKEFSRQEKVVLLASHDANTAARLRLKEVYHPKEE</sequence>
<dbReference type="SUPFAM" id="SSF56281">
    <property type="entry name" value="Metallo-hydrolase/oxidoreductase"/>
    <property type="match status" value="1"/>
</dbReference>
<dbReference type="OrthoDB" id="10250730at2759"/>
<evidence type="ECO:0000313" key="8">
    <source>
        <dbReference type="Proteomes" id="UP000277212"/>
    </source>
</evidence>
<evidence type="ECO:0000313" key="7">
    <source>
        <dbReference type="EMBL" id="RMJ17738.1"/>
    </source>
</evidence>
<comment type="similarity">
    <text evidence="2">Belongs to the metallo-beta-lactamase superfamily.</text>
</comment>
<dbReference type="CDD" id="cd07729">
    <property type="entry name" value="AHL_lactonase_MBL-fold"/>
    <property type="match status" value="1"/>
</dbReference>
<comment type="cofactor">
    <cofactor evidence="1">
        <name>Zn(2+)</name>
        <dbReference type="ChEBI" id="CHEBI:29105"/>
    </cofactor>
</comment>
<keyword evidence="4" id="KW-0378">Hydrolase</keyword>
<keyword evidence="3" id="KW-0479">Metal-binding</keyword>
<keyword evidence="5" id="KW-0862">Zinc</keyword>
<comment type="caution">
    <text evidence="7">The sequence shown here is derived from an EMBL/GenBank/DDBJ whole genome shotgun (WGS) entry which is preliminary data.</text>
</comment>
<dbReference type="InterPro" id="IPR051013">
    <property type="entry name" value="MBL_superfamily_lactonases"/>
</dbReference>
<protein>
    <recommendedName>
        <fullName evidence="6">Metallo-beta-lactamase domain-containing protein</fullName>
    </recommendedName>
</protein>
<proteinExistence type="inferred from homology"/>
<name>A0A3M2SJK9_9HYPO</name>
<dbReference type="STRING" id="2010991.A0A3M2SJK9"/>
<evidence type="ECO:0000256" key="3">
    <source>
        <dbReference type="ARBA" id="ARBA00022723"/>
    </source>
</evidence>
<dbReference type="AlphaFoldDB" id="A0A3M2SJK9"/>
<dbReference type="PANTHER" id="PTHR42978">
    <property type="entry name" value="QUORUM-QUENCHING LACTONASE YTNP-RELATED-RELATED"/>
    <property type="match status" value="1"/>
</dbReference>
<dbReference type="EMBL" id="NKUJ01000028">
    <property type="protein sequence ID" value="RMJ17738.1"/>
    <property type="molecule type" value="Genomic_DNA"/>
</dbReference>
<keyword evidence="8" id="KW-1185">Reference proteome</keyword>
<reference evidence="7 8" key="1">
    <citation type="submission" date="2017-06" db="EMBL/GenBank/DDBJ databases">
        <title>Comparative genomic analysis of Ambrosia Fusariam Clade fungi.</title>
        <authorList>
            <person name="Stajich J.E."/>
            <person name="Carrillo J."/>
            <person name="Kijimoto T."/>
            <person name="Eskalen A."/>
            <person name="O'Donnell K."/>
            <person name="Kasson M."/>
        </authorList>
    </citation>
    <scope>NUCLEOTIDE SEQUENCE [LARGE SCALE GENOMIC DNA]</scope>
    <source>
        <strain evidence="7">UCR3666</strain>
    </source>
</reference>
<gene>
    <name evidence="7" type="ORF">CDV36_002586</name>
</gene>
<dbReference type="GO" id="GO:0016787">
    <property type="term" value="F:hydrolase activity"/>
    <property type="evidence" value="ECO:0007669"/>
    <property type="project" value="UniProtKB-KW"/>
</dbReference>
<feature type="domain" description="Metallo-beta-lactamase" evidence="6">
    <location>
        <begin position="47"/>
        <end position="277"/>
    </location>
</feature>
<dbReference type="PANTHER" id="PTHR42978:SF2">
    <property type="entry name" value="102 KBASES UNSTABLE REGION: FROM 1 TO 119443"/>
    <property type="match status" value="1"/>
</dbReference>
<accession>A0A3M2SJK9</accession>
<dbReference type="Pfam" id="PF00753">
    <property type="entry name" value="Lactamase_B"/>
    <property type="match status" value="1"/>
</dbReference>
<dbReference type="Proteomes" id="UP000277212">
    <property type="component" value="Unassembled WGS sequence"/>
</dbReference>
<evidence type="ECO:0000256" key="1">
    <source>
        <dbReference type="ARBA" id="ARBA00001947"/>
    </source>
</evidence>
<evidence type="ECO:0000256" key="5">
    <source>
        <dbReference type="ARBA" id="ARBA00022833"/>
    </source>
</evidence>
<dbReference type="Gene3D" id="3.60.15.10">
    <property type="entry name" value="Ribonuclease Z/Hydroxyacylglutathione hydrolase-like"/>
    <property type="match status" value="1"/>
</dbReference>
<evidence type="ECO:0000256" key="4">
    <source>
        <dbReference type="ARBA" id="ARBA00022801"/>
    </source>
</evidence>